<reference evidence="2 3" key="1">
    <citation type="submission" date="2019-07" db="EMBL/GenBank/DDBJ databases">
        <authorList>
            <person name="Kim J."/>
        </authorList>
    </citation>
    <scope>NUCLEOTIDE SEQUENCE [LARGE SCALE GENOMIC DNA]</scope>
    <source>
        <strain evidence="2 3">N4</strain>
    </source>
</reference>
<protein>
    <recommendedName>
        <fullName evidence="1">Probable queuosine precursor transporter</fullName>
        <shortName evidence="1">Q precursor transporter</shortName>
    </recommendedName>
</protein>
<comment type="subcellular location">
    <subcellularLocation>
        <location evidence="1">Cell membrane</location>
        <topology evidence="1">Multi-pass membrane protein</topology>
    </subcellularLocation>
</comment>
<sequence length="227" mass="26436">MFNFYWGILFVLVNFVFFLLCYRQFGKFGMYAWIGVMTVLANIQVTKTIEMFSIVMTLGNTANATLFLTTDLLNEKYGPKEARRAVWFGFFTLIMTTVLMQLVLVFEPQGDLTMQHAMESIFGLMPRIAIGSLTAYFISQFLDVKLFSIIKQKFNKPNQLWIRSNVSTGLSQLADSFVFCFIAFAFVFPWDVWFEIFITTYVIKLIVSIASTPFLYWARNIRTREWS</sequence>
<dbReference type="Pfam" id="PF02592">
    <property type="entry name" value="Vut_1"/>
    <property type="match status" value="1"/>
</dbReference>
<feature type="transmembrane region" description="Helical" evidence="1">
    <location>
        <begin position="85"/>
        <end position="104"/>
    </location>
</feature>
<feature type="transmembrane region" description="Helical" evidence="1">
    <location>
        <begin position="196"/>
        <end position="218"/>
    </location>
</feature>
<feature type="transmembrane region" description="Helical" evidence="1">
    <location>
        <begin position="124"/>
        <end position="148"/>
    </location>
</feature>
<accession>A0A559IPK2</accession>
<keyword evidence="1" id="KW-0813">Transport</keyword>
<dbReference type="Proteomes" id="UP000318102">
    <property type="component" value="Unassembled WGS sequence"/>
</dbReference>
<dbReference type="HAMAP" id="MF_02088">
    <property type="entry name" value="Q_prec_transport"/>
    <property type="match status" value="1"/>
</dbReference>
<dbReference type="OrthoDB" id="9805479at2"/>
<dbReference type="NCBIfam" id="TIGR00697">
    <property type="entry name" value="queuosine precursor transporter"/>
    <property type="match status" value="1"/>
</dbReference>
<evidence type="ECO:0000256" key="1">
    <source>
        <dbReference type="HAMAP-Rule" id="MF_02088"/>
    </source>
</evidence>
<keyword evidence="3" id="KW-1185">Reference proteome</keyword>
<dbReference type="AlphaFoldDB" id="A0A559IPK2"/>
<proteinExistence type="inferred from homology"/>
<feature type="transmembrane region" description="Helical" evidence="1">
    <location>
        <begin position="169"/>
        <end position="190"/>
    </location>
</feature>
<dbReference type="PANTHER" id="PTHR34300">
    <property type="entry name" value="QUEUOSINE PRECURSOR TRANSPORTER-RELATED"/>
    <property type="match status" value="1"/>
</dbReference>
<dbReference type="GO" id="GO:0005886">
    <property type="term" value="C:plasma membrane"/>
    <property type="evidence" value="ECO:0007669"/>
    <property type="project" value="UniProtKB-SubCell"/>
</dbReference>
<dbReference type="PANTHER" id="PTHR34300:SF2">
    <property type="entry name" value="QUEUOSINE PRECURSOR TRANSPORTER-RELATED"/>
    <property type="match status" value="1"/>
</dbReference>
<comment type="caution">
    <text evidence="2">The sequence shown here is derived from an EMBL/GenBank/DDBJ whole genome shotgun (WGS) entry which is preliminary data.</text>
</comment>
<comment type="similarity">
    <text evidence="1">Belongs to the vitamin uptake transporter (VUT/ECF) (TC 2.A.88) family. Q precursor transporter subfamily.</text>
</comment>
<dbReference type="EMBL" id="VNJK01000002">
    <property type="protein sequence ID" value="TVX89572.1"/>
    <property type="molecule type" value="Genomic_DNA"/>
</dbReference>
<dbReference type="GO" id="GO:0022857">
    <property type="term" value="F:transmembrane transporter activity"/>
    <property type="evidence" value="ECO:0007669"/>
    <property type="project" value="UniProtKB-UniRule"/>
</dbReference>
<evidence type="ECO:0000313" key="3">
    <source>
        <dbReference type="Proteomes" id="UP000318102"/>
    </source>
</evidence>
<organism evidence="2 3">
    <name type="scientific">Paenibacillus agilis</name>
    <dbReference type="NCBI Taxonomy" id="3020863"/>
    <lineage>
        <taxon>Bacteria</taxon>
        <taxon>Bacillati</taxon>
        <taxon>Bacillota</taxon>
        <taxon>Bacilli</taxon>
        <taxon>Bacillales</taxon>
        <taxon>Paenibacillaceae</taxon>
        <taxon>Paenibacillus</taxon>
    </lineage>
</organism>
<dbReference type="RefSeq" id="WP_144992199.1">
    <property type="nucleotide sequence ID" value="NZ_VNJK01000002.1"/>
</dbReference>
<evidence type="ECO:0000313" key="2">
    <source>
        <dbReference type="EMBL" id="TVX89572.1"/>
    </source>
</evidence>
<comment type="function">
    <text evidence="1">Involved in the import of queuosine (Q) precursors, required for Q precursor salvage.</text>
</comment>
<feature type="transmembrane region" description="Helical" evidence="1">
    <location>
        <begin position="29"/>
        <end position="45"/>
    </location>
</feature>
<keyword evidence="1" id="KW-0472">Membrane</keyword>
<feature type="transmembrane region" description="Helical" evidence="1">
    <location>
        <begin position="6"/>
        <end position="22"/>
    </location>
</feature>
<feature type="transmembrane region" description="Helical" evidence="1">
    <location>
        <begin position="51"/>
        <end position="73"/>
    </location>
</feature>
<keyword evidence="1" id="KW-0812">Transmembrane</keyword>
<dbReference type="InterPro" id="IPR003744">
    <property type="entry name" value="YhhQ"/>
</dbReference>
<gene>
    <name evidence="2" type="ORF">FPZ44_17485</name>
</gene>
<keyword evidence="1" id="KW-1133">Transmembrane helix</keyword>
<name>A0A559IPK2_9BACL</name>
<keyword evidence="1" id="KW-1003">Cell membrane</keyword>